<dbReference type="PRINTS" id="PR01415">
    <property type="entry name" value="ANKYRIN"/>
</dbReference>
<dbReference type="PANTHER" id="PTHR24198:SF165">
    <property type="entry name" value="ANKYRIN REPEAT-CONTAINING PROTEIN-RELATED"/>
    <property type="match status" value="1"/>
</dbReference>
<dbReference type="AlphaFoldDB" id="A0AAV7HUD9"/>
<dbReference type="PROSITE" id="PS50297">
    <property type="entry name" value="ANK_REP_REGION"/>
    <property type="match status" value="6"/>
</dbReference>
<dbReference type="InterPro" id="IPR002110">
    <property type="entry name" value="Ankyrin_rpt"/>
</dbReference>
<sequence>MSRKNLVFDEKLNLEKIRQLIEKKGIDINATVTYCEEKGWTFLHVAVDTSNEELLDYLLDNKANLNVNNENWGTPLHIAVTRDNMRVVEKLIDHGADVNSPKGSYVWTPLHVAIEALREEAAKLLVRKGADVNIPCDDAIRTGCTPFHVAIETNREKLIEFLLKNKADVNTKLKLFSWPIFSATTLGNPKIVRSLIDHGASINLPVDDQDSPYFSFTPLHIAATFKHSKVVRVLMDYDVDIDAVTNQGDTALHLALLRPNEAVVKQLLIAGINVNILNNENKIAINYCDEDSIFKMVKEHIVKLKAAKVWIHKKNINIILKDTELKELWKKCLEEIEGMKVAKIGAVTFFDVLNDHGRELEVYTENSEDVAAVLDAGVGKMFPLYADILESRLKGKYRGKMVKYMLCIASVLRFSITLNVGNAEKALGALIPNDSKSFLSIC</sequence>
<evidence type="ECO:0000256" key="3">
    <source>
        <dbReference type="PROSITE-ProRule" id="PRU00023"/>
    </source>
</evidence>
<dbReference type="Pfam" id="PF12796">
    <property type="entry name" value="Ank_2"/>
    <property type="match status" value="2"/>
</dbReference>
<evidence type="ECO:0000313" key="4">
    <source>
        <dbReference type="EMBL" id="KAH0534773.1"/>
    </source>
</evidence>
<feature type="repeat" description="ANK" evidence="3">
    <location>
        <begin position="71"/>
        <end position="103"/>
    </location>
</feature>
<dbReference type="Proteomes" id="UP000826195">
    <property type="component" value="Unassembled WGS sequence"/>
</dbReference>
<evidence type="ECO:0000256" key="1">
    <source>
        <dbReference type="ARBA" id="ARBA00022737"/>
    </source>
</evidence>
<dbReference type="PANTHER" id="PTHR24198">
    <property type="entry name" value="ANKYRIN REPEAT AND PROTEIN KINASE DOMAIN-CONTAINING PROTEIN"/>
    <property type="match status" value="1"/>
</dbReference>
<keyword evidence="5" id="KW-1185">Reference proteome</keyword>
<accession>A0AAV7HUD9</accession>
<evidence type="ECO:0000313" key="5">
    <source>
        <dbReference type="Proteomes" id="UP000826195"/>
    </source>
</evidence>
<keyword evidence="2 3" id="KW-0040">ANK repeat</keyword>
<feature type="repeat" description="ANK" evidence="3">
    <location>
        <begin position="108"/>
        <end position="137"/>
    </location>
</feature>
<dbReference type="PROSITE" id="PS50088">
    <property type="entry name" value="ANK_REPEAT"/>
    <property type="match status" value="6"/>
</dbReference>
<proteinExistence type="predicted"/>
<evidence type="ECO:0000256" key="2">
    <source>
        <dbReference type="ARBA" id="ARBA00023043"/>
    </source>
</evidence>
<dbReference type="Pfam" id="PF00023">
    <property type="entry name" value="Ank"/>
    <property type="match status" value="1"/>
</dbReference>
<organism evidence="4 5">
    <name type="scientific">Cotesia glomerata</name>
    <name type="common">Lepidopteran parasitic wasp</name>
    <name type="synonym">Apanteles glomeratus</name>
    <dbReference type="NCBI Taxonomy" id="32391"/>
    <lineage>
        <taxon>Eukaryota</taxon>
        <taxon>Metazoa</taxon>
        <taxon>Ecdysozoa</taxon>
        <taxon>Arthropoda</taxon>
        <taxon>Hexapoda</taxon>
        <taxon>Insecta</taxon>
        <taxon>Pterygota</taxon>
        <taxon>Neoptera</taxon>
        <taxon>Endopterygota</taxon>
        <taxon>Hymenoptera</taxon>
        <taxon>Apocrita</taxon>
        <taxon>Ichneumonoidea</taxon>
        <taxon>Braconidae</taxon>
        <taxon>Microgastrinae</taxon>
        <taxon>Cotesia</taxon>
    </lineage>
</organism>
<dbReference type="Gene3D" id="1.25.40.20">
    <property type="entry name" value="Ankyrin repeat-containing domain"/>
    <property type="match status" value="2"/>
</dbReference>
<keyword evidence="1" id="KW-0677">Repeat</keyword>
<dbReference type="EMBL" id="JAHXZJ010002982">
    <property type="protein sequence ID" value="KAH0534773.1"/>
    <property type="molecule type" value="Genomic_DNA"/>
</dbReference>
<feature type="repeat" description="ANK" evidence="3">
    <location>
        <begin position="247"/>
        <end position="279"/>
    </location>
</feature>
<feature type="repeat" description="ANK" evidence="3">
    <location>
        <begin position="142"/>
        <end position="174"/>
    </location>
</feature>
<feature type="repeat" description="ANK" evidence="3">
    <location>
        <begin position="38"/>
        <end position="70"/>
    </location>
</feature>
<gene>
    <name evidence="4" type="ORF">KQX54_008233</name>
</gene>
<dbReference type="InterPro" id="IPR036770">
    <property type="entry name" value="Ankyrin_rpt-contain_sf"/>
</dbReference>
<protein>
    <submittedName>
        <fullName evidence="4">Uncharacterized protein</fullName>
    </submittedName>
</protein>
<dbReference type="SUPFAM" id="SSF48403">
    <property type="entry name" value="Ankyrin repeat"/>
    <property type="match status" value="1"/>
</dbReference>
<feature type="repeat" description="ANK" evidence="3">
    <location>
        <begin position="214"/>
        <end position="246"/>
    </location>
</feature>
<dbReference type="SMART" id="SM00248">
    <property type="entry name" value="ANK"/>
    <property type="match status" value="7"/>
</dbReference>
<name>A0AAV7HUD9_COTGL</name>
<comment type="caution">
    <text evidence="4">The sequence shown here is derived from an EMBL/GenBank/DDBJ whole genome shotgun (WGS) entry which is preliminary data.</text>
</comment>
<reference evidence="4 5" key="1">
    <citation type="journal article" date="2021" name="J. Hered.">
        <title>A chromosome-level genome assembly of the parasitoid wasp, Cotesia glomerata (Hymenoptera: Braconidae).</title>
        <authorList>
            <person name="Pinto B.J."/>
            <person name="Weis J.J."/>
            <person name="Gamble T."/>
            <person name="Ode P.J."/>
            <person name="Paul R."/>
            <person name="Zaspel J.M."/>
        </authorList>
    </citation>
    <scope>NUCLEOTIDE SEQUENCE [LARGE SCALE GENOMIC DNA]</scope>
    <source>
        <strain evidence="4">CgM1</strain>
    </source>
</reference>